<feature type="domain" description="ABC transporter" evidence="7">
    <location>
        <begin position="14"/>
        <end position="257"/>
    </location>
</feature>
<dbReference type="InterPro" id="IPR003439">
    <property type="entry name" value="ABC_transporter-like_ATP-bd"/>
</dbReference>
<keyword evidence="9" id="KW-1185">Reference proteome</keyword>
<keyword evidence="1" id="KW-0813">Transport</keyword>
<evidence type="ECO:0000259" key="7">
    <source>
        <dbReference type="PROSITE" id="PS50893"/>
    </source>
</evidence>
<dbReference type="PROSITE" id="PS00211">
    <property type="entry name" value="ABC_TRANSPORTER_1"/>
    <property type="match status" value="1"/>
</dbReference>
<protein>
    <submittedName>
        <fullName evidence="8">Phosphonate ABC transporter ATP-binding protein</fullName>
    </submittedName>
</protein>
<dbReference type="GO" id="GO:0005524">
    <property type="term" value="F:ATP binding"/>
    <property type="evidence" value="ECO:0007669"/>
    <property type="project" value="UniProtKB-KW"/>
</dbReference>
<dbReference type="PANTHER" id="PTHR43166">
    <property type="entry name" value="AMINO ACID IMPORT ATP-BINDING PROTEIN"/>
    <property type="match status" value="1"/>
</dbReference>
<organism evidence="8 9">
    <name type="scientific">Actinomycetospora straminea</name>
    <dbReference type="NCBI Taxonomy" id="663607"/>
    <lineage>
        <taxon>Bacteria</taxon>
        <taxon>Bacillati</taxon>
        <taxon>Actinomycetota</taxon>
        <taxon>Actinomycetes</taxon>
        <taxon>Pseudonocardiales</taxon>
        <taxon>Pseudonocardiaceae</taxon>
        <taxon>Actinomycetospora</taxon>
    </lineage>
</organism>
<keyword evidence="3" id="KW-0547">Nucleotide-binding</keyword>
<dbReference type="PANTHER" id="PTHR43166:SF6">
    <property type="entry name" value="PHOSPHONATES IMPORT ATP-BINDING PROTEIN PHNC"/>
    <property type="match status" value="1"/>
</dbReference>
<evidence type="ECO:0000256" key="6">
    <source>
        <dbReference type="ARBA" id="ARBA00023136"/>
    </source>
</evidence>
<reference evidence="9" key="1">
    <citation type="journal article" date="2019" name="Int. J. Syst. Evol. Microbiol.">
        <title>The Global Catalogue of Microorganisms (GCM) 10K type strain sequencing project: providing services to taxonomists for standard genome sequencing and annotation.</title>
        <authorList>
            <consortium name="The Broad Institute Genomics Platform"/>
            <consortium name="The Broad Institute Genome Sequencing Center for Infectious Disease"/>
            <person name="Wu L."/>
            <person name="Ma J."/>
        </authorList>
    </citation>
    <scope>NUCLEOTIDE SEQUENCE [LARGE SCALE GENOMIC DNA]</scope>
    <source>
        <strain evidence="9">JCM 17983</strain>
    </source>
</reference>
<keyword evidence="4 8" id="KW-0067">ATP-binding</keyword>
<accession>A0ABP9F892</accession>
<dbReference type="Gene3D" id="3.40.50.300">
    <property type="entry name" value="P-loop containing nucleotide triphosphate hydrolases"/>
    <property type="match status" value="1"/>
</dbReference>
<dbReference type="PROSITE" id="PS50893">
    <property type="entry name" value="ABC_TRANSPORTER_2"/>
    <property type="match status" value="1"/>
</dbReference>
<dbReference type="InterPro" id="IPR027417">
    <property type="entry name" value="P-loop_NTPase"/>
</dbReference>
<dbReference type="EMBL" id="BAABHQ010000027">
    <property type="protein sequence ID" value="GAA4895099.1"/>
    <property type="molecule type" value="Genomic_DNA"/>
</dbReference>
<keyword evidence="5" id="KW-1278">Translocase</keyword>
<evidence type="ECO:0000256" key="2">
    <source>
        <dbReference type="ARBA" id="ARBA00022475"/>
    </source>
</evidence>
<evidence type="ECO:0000256" key="1">
    <source>
        <dbReference type="ARBA" id="ARBA00022448"/>
    </source>
</evidence>
<dbReference type="Proteomes" id="UP001500457">
    <property type="component" value="Unassembled WGS sequence"/>
</dbReference>
<dbReference type="InterPro" id="IPR050086">
    <property type="entry name" value="MetN_ABC_transporter-like"/>
</dbReference>
<dbReference type="SMART" id="SM00382">
    <property type="entry name" value="AAA"/>
    <property type="match status" value="1"/>
</dbReference>
<dbReference type="InterPro" id="IPR003593">
    <property type="entry name" value="AAA+_ATPase"/>
</dbReference>
<evidence type="ECO:0000313" key="9">
    <source>
        <dbReference type="Proteomes" id="UP001500457"/>
    </source>
</evidence>
<keyword evidence="6" id="KW-0472">Membrane</keyword>
<dbReference type="SUPFAM" id="SSF52540">
    <property type="entry name" value="P-loop containing nucleoside triphosphate hydrolases"/>
    <property type="match status" value="1"/>
</dbReference>
<evidence type="ECO:0000256" key="5">
    <source>
        <dbReference type="ARBA" id="ARBA00022967"/>
    </source>
</evidence>
<evidence type="ECO:0000256" key="4">
    <source>
        <dbReference type="ARBA" id="ARBA00022840"/>
    </source>
</evidence>
<evidence type="ECO:0000313" key="8">
    <source>
        <dbReference type="EMBL" id="GAA4895099.1"/>
    </source>
</evidence>
<name>A0ABP9F892_9PSEU</name>
<dbReference type="Pfam" id="PF00005">
    <property type="entry name" value="ABC_tran"/>
    <property type="match status" value="1"/>
</dbReference>
<gene>
    <name evidence="8" type="primary">phnC</name>
    <name evidence="8" type="ORF">GCM10023203_56700</name>
</gene>
<comment type="caution">
    <text evidence="8">The sequence shown here is derived from an EMBL/GenBank/DDBJ whole genome shotgun (WGS) entry which is preliminary data.</text>
</comment>
<proteinExistence type="predicted"/>
<evidence type="ECO:0000256" key="3">
    <source>
        <dbReference type="ARBA" id="ARBA00022741"/>
    </source>
</evidence>
<sequence>MTSGLSGTAGELLFAVRGAGVRYDGVVALEGCDLEITAGERVAVIGPSGAGKSTLIALLNGMVAPTDGTVTALGCDLARAPARTARKVRRQIGTIYQHFDLVEELRVVHNVNAGRLGAWPFWRAALSLVRPSGVGEVRGALERVGIPEKLDARTSTLSGGQKQRVAVAKVLVQQPRAILADEPIASLDPRLGGEVIDLLTEISADLGTTLVTSLHDVTMALGRFERVVALRAGRIEFDRPPGAVSSGDIEDLYAAVEPAS</sequence>
<dbReference type="InterPro" id="IPR017871">
    <property type="entry name" value="ABC_transporter-like_CS"/>
</dbReference>
<keyword evidence="2" id="KW-1003">Cell membrane</keyword>